<protein>
    <submittedName>
        <fullName evidence="6">Uncharacterized protein</fullName>
    </submittedName>
</protein>
<evidence type="ECO:0000259" key="3">
    <source>
        <dbReference type="Pfam" id="PF00931"/>
    </source>
</evidence>
<dbReference type="Proteomes" id="UP000655225">
    <property type="component" value="Unassembled WGS sequence"/>
</dbReference>
<dbReference type="InterPro" id="IPR027417">
    <property type="entry name" value="P-loop_NTPase"/>
</dbReference>
<dbReference type="EMBL" id="JABCRI010000564">
    <property type="protein sequence ID" value="KAF8369715.1"/>
    <property type="molecule type" value="Genomic_DNA"/>
</dbReference>
<dbReference type="OrthoDB" id="1937853at2759"/>
<feature type="domain" description="Disease resistance R13L4/SHOC-2-like LRR" evidence="5">
    <location>
        <begin position="312"/>
        <end position="437"/>
    </location>
</feature>
<dbReference type="Pfam" id="PF00931">
    <property type="entry name" value="NB-ARC"/>
    <property type="match status" value="1"/>
</dbReference>
<keyword evidence="2" id="KW-0677">Repeat</keyword>
<evidence type="ECO:0000259" key="5">
    <source>
        <dbReference type="Pfam" id="PF23598"/>
    </source>
</evidence>
<dbReference type="Pfam" id="PF23598">
    <property type="entry name" value="LRR_14"/>
    <property type="match status" value="1"/>
</dbReference>
<keyword evidence="7" id="KW-1185">Reference proteome</keyword>
<dbReference type="PANTHER" id="PTHR33463">
    <property type="entry name" value="NB-ARC DOMAIN-CONTAINING PROTEIN-RELATED"/>
    <property type="match status" value="1"/>
</dbReference>
<feature type="domain" description="Disease resistance protein At4g27190-like leucine-rich repeats" evidence="4">
    <location>
        <begin position="476"/>
        <end position="561"/>
    </location>
</feature>
<name>A0A834Y5T5_TETSI</name>
<comment type="caution">
    <text evidence="6">The sequence shown here is derived from an EMBL/GenBank/DDBJ whole genome shotgun (WGS) entry which is preliminary data.</text>
</comment>
<evidence type="ECO:0000256" key="2">
    <source>
        <dbReference type="ARBA" id="ARBA00022737"/>
    </source>
</evidence>
<evidence type="ECO:0000256" key="1">
    <source>
        <dbReference type="ARBA" id="ARBA00008894"/>
    </source>
</evidence>
<dbReference type="AlphaFoldDB" id="A0A834Y5T5"/>
<dbReference type="PRINTS" id="PR00364">
    <property type="entry name" value="DISEASERSIST"/>
</dbReference>
<evidence type="ECO:0000313" key="6">
    <source>
        <dbReference type="EMBL" id="KAF8369715.1"/>
    </source>
</evidence>
<dbReference type="InterPro" id="IPR050905">
    <property type="entry name" value="Plant_NBS-LRR"/>
</dbReference>
<dbReference type="InterPro" id="IPR002182">
    <property type="entry name" value="NB-ARC"/>
</dbReference>
<dbReference type="SUPFAM" id="SSF52540">
    <property type="entry name" value="P-loop containing nucleoside triphosphate hydrolases"/>
    <property type="match status" value="1"/>
</dbReference>
<evidence type="ECO:0000313" key="7">
    <source>
        <dbReference type="Proteomes" id="UP000655225"/>
    </source>
</evidence>
<evidence type="ECO:0000259" key="4">
    <source>
        <dbReference type="Pfam" id="PF23247"/>
    </source>
</evidence>
<dbReference type="InterPro" id="IPR055414">
    <property type="entry name" value="LRR_R13L4/SHOC2-like"/>
</dbReference>
<dbReference type="GO" id="GO:0043531">
    <property type="term" value="F:ADP binding"/>
    <property type="evidence" value="ECO:0007669"/>
    <property type="project" value="InterPro"/>
</dbReference>
<proteinExistence type="inferred from homology"/>
<sequence>MLPAATTHDKEVINFLIAPRFLLDFAADPNMAGLAASAVTIGRSLLAYVKHKCMEKMCCEVQKLREEGNLENGIIVESAPQRAQMMHTPRIKDKPSLHKVVEEVLDFLKESDIRRIGIWGLAGIGKTTIMQNLNNNDDITNFFDVVIWVTVSKERSMENIQHAVLERLKLNVEGIFSTDKVASRILEELESKRYLLLLDEVWDVIDLNALGLCVMRRIARIEPLASSPGVCWFATLDRQSSKDLPKEGQHTPLEGWIEELAKLAYNKHTRGNMELATIPESFFGSMCKLQVLDLHGTRIVSLPSSVSSLTCLRALYLNACIHLMELPSEIVQLQHLQVLDMRNTSINNLTSEIGSLVSLRCLRVSFNNVGSINHSRREMIHDRVISSLSKLEELSIDVNSSNQFWDEIADAVTEEVATLTQLTALRFYFPRVDCIYHAISEVLTEADAFELIGHKDVQRLSDFGTGSMDRMRGCLIEGCKEIETIIRGDQVTDSATLRQLEKLYMINLPKLRSIWEGPSQSGSFAHLTNLTMDQCQSLKKIFSKGMIQQLSELQYLSVEDCSEIEEIIIDAEDDILESDALPKLKTLILLNLPILESICKDEWLDWPSLETIKTSRCELLKTLPFSMDNAAKLRVIEGQEEWWTALDWKDMAVEQRLKSLCLFF</sequence>
<dbReference type="Gene3D" id="3.80.10.10">
    <property type="entry name" value="Ribonuclease Inhibitor"/>
    <property type="match status" value="1"/>
</dbReference>
<dbReference type="InterPro" id="IPR057135">
    <property type="entry name" value="At4g27190-like_LRR"/>
</dbReference>
<feature type="domain" description="NB-ARC" evidence="3">
    <location>
        <begin position="99"/>
        <end position="218"/>
    </location>
</feature>
<dbReference type="Gene3D" id="3.40.50.300">
    <property type="entry name" value="P-loop containing nucleotide triphosphate hydrolases"/>
    <property type="match status" value="1"/>
</dbReference>
<dbReference type="SUPFAM" id="SSF52058">
    <property type="entry name" value="L domain-like"/>
    <property type="match status" value="1"/>
</dbReference>
<dbReference type="PANTHER" id="PTHR33463:SF209">
    <property type="entry name" value="DISEASE RESISTANCE PROTEIN RPS2-LIKE"/>
    <property type="match status" value="1"/>
</dbReference>
<gene>
    <name evidence="6" type="ORF">HHK36_032263</name>
</gene>
<reference evidence="6 7" key="1">
    <citation type="submission" date="2020-04" db="EMBL/GenBank/DDBJ databases">
        <title>Plant Genome Project.</title>
        <authorList>
            <person name="Zhang R.-G."/>
        </authorList>
    </citation>
    <scope>NUCLEOTIDE SEQUENCE [LARGE SCALE GENOMIC DNA]</scope>
    <source>
        <strain evidence="6">YNK0</strain>
        <tissue evidence="6">Leaf</tissue>
    </source>
</reference>
<dbReference type="OMA" id="CEAWIEL"/>
<organism evidence="6 7">
    <name type="scientific">Tetracentron sinense</name>
    <name type="common">Spur-leaf</name>
    <dbReference type="NCBI Taxonomy" id="13715"/>
    <lineage>
        <taxon>Eukaryota</taxon>
        <taxon>Viridiplantae</taxon>
        <taxon>Streptophyta</taxon>
        <taxon>Embryophyta</taxon>
        <taxon>Tracheophyta</taxon>
        <taxon>Spermatophyta</taxon>
        <taxon>Magnoliopsida</taxon>
        <taxon>Trochodendrales</taxon>
        <taxon>Trochodendraceae</taxon>
        <taxon>Tetracentron</taxon>
    </lineage>
</organism>
<dbReference type="GO" id="GO:0006952">
    <property type="term" value="P:defense response"/>
    <property type="evidence" value="ECO:0007669"/>
    <property type="project" value="UniProtKB-KW"/>
</dbReference>
<accession>A0A834Y5T5</accession>
<comment type="similarity">
    <text evidence="1">Belongs to the disease resistance NB-LRR family.</text>
</comment>
<dbReference type="Pfam" id="PF23247">
    <property type="entry name" value="LRR_RPS2"/>
    <property type="match status" value="1"/>
</dbReference>
<dbReference type="InterPro" id="IPR032675">
    <property type="entry name" value="LRR_dom_sf"/>
</dbReference>